<keyword evidence="1" id="KW-0732">Signal</keyword>
<accession>A0A1Z5KPS1</accession>
<feature type="chain" id="PRO_5012690125" description="Cysteine-rich protein" evidence="1">
    <location>
        <begin position="21"/>
        <end position="83"/>
    </location>
</feature>
<sequence length="83" mass="7891">MKLSPKSLLLLAVTTSSASAGLLSYGICQSGCNGMAVACYSSAGFVFGAVTAGAGIPAAIVGCNTALGCCMASCVVAGISPVP</sequence>
<reference evidence="2 3" key="1">
    <citation type="journal article" date="2015" name="Plant Cell">
        <title>Oil accumulation by the oleaginous diatom Fistulifera solaris as revealed by the genome and transcriptome.</title>
        <authorList>
            <person name="Tanaka T."/>
            <person name="Maeda Y."/>
            <person name="Veluchamy A."/>
            <person name="Tanaka M."/>
            <person name="Abida H."/>
            <person name="Marechal E."/>
            <person name="Bowler C."/>
            <person name="Muto M."/>
            <person name="Sunaga Y."/>
            <person name="Tanaka M."/>
            <person name="Yoshino T."/>
            <person name="Taniguchi T."/>
            <person name="Fukuda Y."/>
            <person name="Nemoto M."/>
            <person name="Matsumoto M."/>
            <person name="Wong P.S."/>
            <person name="Aburatani S."/>
            <person name="Fujibuchi W."/>
        </authorList>
    </citation>
    <scope>NUCLEOTIDE SEQUENCE [LARGE SCALE GENOMIC DNA]</scope>
    <source>
        <strain evidence="2 3">JPCC DA0580</strain>
    </source>
</reference>
<organism evidence="2 3">
    <name type="scientific">Fistulifera solaris</name>
    <name type="common">Oleaginous diatom</name>
    <dbReference type="NCBI Taxonomy" id="1519565"/>
    <lineage>
        <taxon>Eukaryota</taxon>
        <taxon>Sar</taxon>
        <taxon>Stramenopiles</taxon>
        <taxon>Ochrophyta</taxon>
        <taxon>Bacillariophyta</taxon>
        <taxon>Bacillariophyceae</taxon>
        <taxon>Bacillariophycidae</taxon>
        <taxon>Naviculales</taxon>
        <taxon>Naviculaceae</taxon>
        <taxon>Fistulifera</taxon>
    </lineage>
</organism>
<dbReference type="InParanoid" id="A0A1Z5KPS1"/>
<dbReference type="Proteomes" id="UP000198406">
    <property type="component" value="Unassembled WGS sequence"/>
</dbReference>
<dbReference type="EMBL" id="BDSP01000271">
    <property type="protein sequence ID" value="GAX28313.1"/>
    <property type="molecule type" value="Genomic_DNA"/>
</dbReference>
<evidence type="ECO:0000313" key="2">
    <source>
        <dbReference type="EMBL" id="GAX28313.1"/>
    </source>
</evidence>
<dbReference type="PANTHER" id="PTHR37475:SF1">
    <property type="entry name" value="ZYGOTE-SPECIFIC PROTEIN"/>
    <property type="match status" value="1"/>
</dbReference>
<evidence type="ECO:0008006" key="4">
    <source>
        <dbReference type="Google" id="ProtNLM"/>
    </source>
</evidence>
<evidence type="ECO:0000313" key="3">
    <source>
        <dbReference type="Proteomes" id="UP000198406"/>
    </source>
</evidence>
<feature type="signal peptide" evidence="1">
    <location>
        <begin position="1"/>
        <end position="20"/>
    </location>
</feature>
<evidence type="ECO:0000256" key="1">
    <source>
        <dbReference type="SAM" id="SignalP"/>
    </source>
</evidence>
<gene>
    <name evidence="2" type="ORF">FisN_27Hh032</name>
</gene>
<keyword evidence="3" id="KW-1185">Reference proteome</keyword>
<proteinExistence type="predicted"/>
<comment type="caution">
    <text evidence="2">The sequence shown here is derived from an EMBL/GenBank/DDBJ whole genome shotgun (WGS) entry which is preliminary data.</text>
</comment>
<name>A0A1Z5KPS1_FISSO</name>
<protein>
    <recommendedName>
        <fullName evidence="4">Cysteine-rich protein</fullName>
    </recommendedName>
</protein>
<dbReference type="AlphaFoldDB" id="A0A1Z5KPS1"/>
<dbReference type="PANTHER" id="PTHR37475">
    <property type="entry name" value="ZYGOTE-SPECIFIC CLASS V COPY B GENE PROTEIN"/>
    <property type="match status" value="1"/>
</dbReference>